<name>G8BZ67_TETPH</name>
<dbReference type="EMBL" id="HE612866">
    <property type="protein sequence ID" value="CCE65195.1"/>
    <property type="molecule type" value="Genomic_DNA"/>
</dbReference>
<dbReference type="PANTHER" id="PTHR46028:SF2">
    <property type="entry name" value="KYNURENINE 3-MONOOXYGENASE"/>
    <property type="match status" value="1"/>
</dbReference>
<dbReference type="GeneID" id="11531585"/>
<dbReference type="GO" id="GO:0005741">
    <property type="term" value="C:mitochondrial outer membrane"/>
    <property type="evidence" value="ECO:0007669"/>
    <property type="project" value="TreeGrafter"/>
</dbReference>
<keyword evidence="3" id="KW-0274">FAD</keyword>
<dbReference type="OMA" id="REFMFIA"/>
<dbReference type="KEGG" id="tpf:TPHA_0K00610"/>
<dbReference type="STRING" id="1071381.G8BZ67"/>
<keyword evidence="9" id="KW-1185">Reference proteome</keyword>
<sequence length="477" mass="54334">MSFTEAKVASCRITVGVIGAGPVGLLTALMLSKRGYIVTIFDYRDLFDDDGCGSSSLRSINLALSNRGISSIRSVDAKLCDKILQEVVPMKGRMIHDVSGSEDAQLYGIHGECINSIGRALLNHILMENVKKDNQIMGTFSNITIKEKHKLLSIKFSDHEYGKQLCSFQTSSPSKSIENFEFDFVMGCDGSYSQTRSQIAETIAVKQTVQDVDRKYVELRFEPNKDGSYIFSENYLHIWPRDNFMLIALPNNDGSFTATFFASVEIFHKLMAMDKDEFQNFITSNFEDVTNIVHIDVFMECLYQNSGNDLNCRTCYPYHVDGGKALLLGDAAHSMVPFYGQGLNCGFEDVKFLQSMLDQHNDDRNLAFRDFSRLRVQDHLAIIDMSKRNYFEMSHDVVSNMFIVKKCLDNFLHRILKDYWIPQYTMVTFRDDISYSKVEQLSNFHKKITNIMLFATGFGSSVAIIRLVHRLFEKSSK</sequence>
<keyword evidence="6" id="KW-0503">Monooxygenase</keyword>
<dbReference type="Gene3D" id="3.50.50.60">
    <property type="entry name" value="FAD/NAD(P)-binding domain"/>
    <property type="match status" value="1"/>
</dbReference>
<dbReference type="Proteomes" id="UP000005666">
    <property type="component" value="Chromosome 11"/>
</dbReference>
<dbReference type="Pfam" id="PF01494">
    <property type="entry name" value="FAD_binding_3"/>
    <property type="match status" value="1"/>
</dbReference>
<evidence type="ECO:0000256" key="6">
    <source>
        <dbReference type="ARBA" id="ARBA00023033"/>
    </source>
</evidence>
<evidence type="ECO:0000313" key="8">
    <source>
        <dbReference type="EMBL" id="CCE65195.1"/>
    </source>
</evidence>
<evidence type="ECO:0000256" key="5">
    <source>
        <dbReference type="ARBA" id="ARBA00023002"/>
    </source>
</evidence>
<organism evidence="8 9">
    <name type="scientific">Tetrapisispora phaffii (strain ATCC 24235 / CBS 4417 / NBRC 1672 / NRRL Y-8282 / UCD 70-5)</name>
    <name type="common">Yeast</name>
    <name type="synonym">Fabospora phaffii</name>
    <dbReference type="NCBI Taxonomy" id="1071381"/>
    <lineage>
        <taxon>Eukaryota</taxon>
        <taxon>Fungi</taxon>
        <taxon>Dikarya</taxon>
        <taxon>Ascomycota</taxon>
        <taxon>Saccharomycotina</taxon>
        <taxon>Saccharomycetes</taxon>
        <taxon>Saccharomycetales</taxon>
        <taxon>Saccharomycetaceae</taxon>
        <taxon>Tetrapisispora</taxon>
    </lineage>
</organism>
<protein>
    <recommendedName>
        <fullName evidence="7">FAD-binding domain-containing protein</fullName>
    </recommendedName>
</protein>
<dbReference type="GO" id="GO:0004502">
    <property type="term" value="F:kynurenine 3-monooxygenase activity"/>
    <property type="evidence" value="ECO:0007669"/>
    <property type="project" value="EnsemblFungi"/>
</dbReference>
<evidence type="ECO:0000256" key="2">
    <source>
        <dbReference type="ARBA" id="ARBA00022630"/>
    </source>
</evidence>
<dbReference type="HOGENOM" id="CLU_023210_0_1_1"/>
<dbReference type="PRINTS" id="PR00420">
    <property type="entry name" value="RNGMNOXGNASE"/>
</dbReference>
<dbReference type="SUPFAM" id="SSF51905">
    <property type="entry name" value="FAD/NAD(P)-binding domain"/>
    <property type="match status" value="1"/>
</dbReference>
<reference evidence="8 9" key="1">
    <citation type="journal article" date="2011" name="Proc. Natl. Acad. Sci. U.S.A.">
        <title>Evolutionary erosion of yeast sex chromosomes by mating-type switching accidents.</title>
        <authorList>
            <person name="Gordon J.L."/>
            <person name="Armisen D."/>
            <person name="Proux-Wera E."/>
            <person name="Oheigeartaigh S.S."/>
            <person name="Byrne K.P."/>
            <person name="Wolfe K.H."/>
        </authorList>
    </citation>
    <scope>NUCLEOTIDE SEQUENCE [LARGE SCALE GENOMIC DNA]</scope>
    <source>
        <strain evidence="9">ATCC 24235 / CBS 4417 / NBRC 1672 / NRRL Y-8282 / UCD 70-5</strain>
    </source>
</reference>
<comment type="cofactor">
    <cofactor evidence="1">
        <name>FAD</name>
        <dbReference type="ChEBI" id="CHEBI:57692"/>
    </cofactor>
</comment>
<feature type="domain" description="FAD-binding" evidence="7">
    <location>
        <begin position="177"/>
        <end position="357"/>
    </location>
</feature>
<dbReference type="GO" id="GO:0070189">
    <property type="term" value="P:kynurenine metabolic process"/>
    <property type="evidence" value="ECO:0007669"/>
    <property type="project" value="EnsemblFungi"/>
</dbReference>
<evidence type="ECO:0000256" key="3">
    <source>
        <dbReference type="ARBA" id="ARBA00022827"/>
    </source>
</evidence>
<gene>
    <name evidence="8" type="primary">TPHA0K00610</name>
    <name evidence="8" type="ordered locus">TPHA_0K00610</name>
</gene>
<evidence type="ECO:0000259" key="7">
    <source>
        <dbReference type="Pfam" id="PF01494"/>
    </source>
</evidence>
<accession>G8BZ67</accession>
<dbReference type="GO" id="GO:0034354">
    <property type="term" value="P:'de novo' NAD+ biosynthetic process from L-tryptophan"/>
    <property type="evidence" value="ECO:0007669"/>
    <property type="project" value="EnsemblFungi"/>
</dbReference>
<dbReference type="RefSeq" id="XP_003687629.1">
    <property type="nucleotide sequence ID" value="XM_003687581.1"/>
</dbReference>
<keyword evidence="4" id="KW-0521">NADP</keyword>
<dbReference type="InterPro" id="IPR002938">
    <property type="entry name" value="FAD-bd"/>
</dbReference>
<proteinExistence type="predicted"/>
<evidence type="ECO:0000313" key="9">
    <source>
        <dbReference type="Proteomes" id="UP000005666"/>
    </source>
</evidence>
<dbReference type="eggNOG" id="KOG2614">
    <property type="taxonomic scope" value="Eukaryota"/>
</dbReference>
<dbReference type="GO" id="GO:0071949">
    <property type="term" value="F:FAD binding"/>
    <property type="evidence" value="ECO:0007669"/>
    <property type="project" value="EnsemblFungi"/>
</dbReference>
<dbReference type="GO" id="GO:0005777">
    <property type="term" value="C:peroxisome"/>
    <property type="evidence" value="ECO:0007669"/>
    <property type="project" value="EnsemblFungi"/>
</dbReference>
<evidence type="ECO:0000256" key="4">
    <source>
        <dbReference type="ARBA" id="ARBA00022857"/>
    </source>
</evidence>
<dbReference type="PANTHER" id="PTHR46028">
    <property type="entry name" value="KYNURENINE 3-MONOOXYGENASE"/>
    <property type="match status" value="1"/>
</dbReference>
<keyword evidence="5" id="KW-0560">Oxidoreductase</keyword>
<evidence type="ECO:0000256" key="1">
    <source>
        <dbReference type="ARBA" id="ARBA00001974"/>
    </source>
</evidence>
<dbReference type="InterPro" id="IPR036188">
    <property type="entry name" value="FAD/NAD-bd_sf"/>
</dbReference>
<dbReference type="OrthoDB" id="10053569at2759"/>
<keyword evidence="2" id="KW-0285">Flavoprotein</keyword>
<dbReference type="AlphaFoldDB" id="G8BZ67"/>
<dbReference type="GO" id="GO:0016174">
    <property type="term" value="F:NAD(P)H oxidase H2O2-forming activity"/>
    <property type="evidence" value="ECO:0007669"/>
    <property type="project" value="EnsemblFungi"/>
</dbReference>